<feature type="transmembrane region" description="Helical" evidence="10">
    <location>
        <begin position="155"/>
        <end position="178"/>
    </location>
</feature>
<feature type="transmembrane region" description="Helical" evidence="10">
    <location>
        <begin position="96"/>
        <end position="118"/>
    </location>
</feature>
<dbReference type="InterPro" id="IPR036412">
    <property type="entry name" value="HAD-like_sf"/>
</dbReference>
<dbReference type="Gene3D" id="3.40.50.1000">
    <property type="entry name" value="HAD superfamily/HAD-like"/>
    <property type="match status" value="1"/>
</dbReference>
<keyword evidence="4 10" id="KW-0479">Metal-binding</keyword>
<comment type="caution">
    <text evidence="12">The sequence shown here is derived from an EMBL/GenBank/DDBJ whole genome shotgun (WGS) entry which is preliminary data.</text>
</comment>
<dbReference type="InterPro" id="IPR027256">
    <property type="entry name" value="P-typ_ATPase_IB"/>
</dbReference>
<dbReference type="InterPro" id="IPR006121">
    <property type="entry name" value="HMA_dom"/>
</dbReference>
<dbReference type="NCBIfam" id="TIGR01525">
    <property type="entry name" value="ATPase-IB_hvy"/>
    <property type="match status" value="1"/>
</dbReference>
<dbReference type="InterPro" id="IPR023298">
    <property type="entry name" value="ATPase_P-typ_TM_dom_sf"/>
</dbReference>
<dbReference type="Gene3D" id="3.40.1110.10">
    <property type="entry name" value="Calcium-transporting ATPase, cytoplasmic domain N"/>
    <property type="match status" value="1"/>
</dbReference>
<keyword evidence="9 10" id="KW-0472">Membrane</keyword>
<feature type="transmembrane region" description="Helical" evidence="10">
    <location>
        <begin position="124"/>
        <end position="143"/>
    </location>
</feature>
<dbReference type="PROSITE" id="PS00154">
    <property type="entry name" value="ATPASE_E1_E2"/>
    <property type="match status" value="1"/>
</dbReference>
<feature type="domain" description="HMA" evidence="11">
    <location>
        <begin position="4"/>
        <end position="70"/>
    </location>
</feature>
<dbReference type="Pfam" id="PF00122">
    <property type="entry name" value="E1-E2_ATPase"/>
    <property type="match status" value="1"/>
</dbReference>
<feature type="transmembrane region" description="Helical" evidence="10">
    <location>
        <begin position="695"/>
        <end position="713"/>
    </location>
</feature>
<dbReference type="CDD" id="cd00371">
    <property type="entry name" value="HMA"/>
    <property type="match status" value="1"/>
</dbReference>
<evidence type="ECO:0000256" key="5">
    <source>
        <dbReference type="ARBA" id="ARBA00022741"/>
    </source>
</evidence>
<evidence type="ECO:0000256" key="10">
    <source>
        <dbReference type="RuleBase" id="RU362081"/>
    </source>
</evidence>
<evidence type="ECO:0000256" key="6">
    <source>
        <dbReference type="ARBA" id="ARBA00022840"/>
    </source>
</evidence>
<evidence type="ECO:0000256" key="4">
    <source>
        <dbReference type="ARBA" id="ARBA00022723"/>
    </source>
</evidence>
<dbReference type="SUPFAM" id="SSF55008">
    <property type="entry name" value="HMA, heavy metal-associated domain"/>
    <property type="match status" value="1"/>
</dbReference>
<dbReference type="PROSITE" id="PS01047">
    <property type="entry name" value="HMA_1"/>
    <property type="match status" value="1"/>
</dbReference>
<accession>A0ABS9NJG0</accession>
<dbReference type="Pfam" id="PF00702">
    <property type="entry name" value="Hydrolase"/>
    <property type="match status" value="1"/>
</dbReference>
<dbReference type="NCBIfam" id="TIGR01494">
    <property type="entry name" value="ATPase_P-type"/>
    <property type="match status" value="1"/>
</dbReference>
<evidence type="ECO:0000259" key="11">
    <source>
        <dbReference type="PROSITE" id="PS50846"/>
    </source>
</evidence>
<gene>
    <name evidence="12" type="ORF">MB824_00210</name>
</gene>
<dbReference type="InterPro" id="IPR059000">
    <property type="entry name" value="ATPase_P-type_domA"/>
</dbReference>
<dbReference type="InterPro" id="IPR036163">
    <property type="entry name" value="HMA_dom_sf"/>
</dbReference>
<evidence type="ECO:0000256" key="8">
    <source>
        <dbReference type="ARBA" id="ARBA00022989"/>
    </source>
</evidence>
<comment type="subcellular location">
    <subcellularLocation>
        <location evidence="10">Cell membrane</location>
    </subcellularLocation>
    <subcellularLocation>
        <location evidence="1">Endomembrane system</location>
        <topology evidence="1">Multi-pass membrane protein</topology>
    </subcellularLocation>
</comment>
<dbReference type="InterPro" id="IPR001757">
    <property type="entry name" value="P_typ_ATPase"/>
</dbReference>
<comment type="similarity">
    <text evidence="2 10">Belongs to the cation transport ATPase (P-type) (TC 3.A.3) family. Type IB subfamily.</text>
</comment>
<sequence>MAEGRITFRIEGMTCQACAARLEKVLNKKDFVHEATVNFASEEAQIRFDAEIADAAILTETVAKAGFTALPPQEGQPENGEDAAAGAGSLKSHWRLWLLLVLALPFVVGMLGMLAGSHALMPPLWYQLAAASAVQLWLALPFYRSACASVRGGLANMDVLVSVGTAAIYLYSLGMVLAGGGHEAVYFEAGVMVVAFVSLGKYLEERTKRGSLNSLGLLLRLTPAETEVRTADGTWHLQPLSAVKAGDVLRCTDGGRIAADGVVLAGEAWADESHLTGESEPQRKTAGSRVLAGALLSGSVEYRAEALGGDTLLGDMMRALSEAQGSKAPIARLADKVAAVFVPVVLVLALLTFALTWLFSGSPVTALVHAVAVLVVACPCALGLATPAAIMAGMGAAIGRGVWFKNAAVMERAGRVDTVVLDKTGTLTAGRPQIAALWLAEGVDEALLFQAALAVEQHSRHPLAQALLAAAAERGISPPPASAPYSEAGAGLEADVAGIGRVRVGKSEFCGFRLPENLEGIWQIASVAAVSADGKALGAVAFADTLRPDSAAAVARLQAVGIEVRMMSGDRPAAVAQIATELGLAAAQGAMSPRDKAEAVRQLMAEGRVVAMAGDGINDAPALAAADVGFALKGGTDVAEHSADALLMNGSVGQLADALLVARATLKTIRQNLFFAFFYNVLAIPLAAFGLLSPVIAGAAMALSSVTVLGNALRLKHFARRVC</sequence>
<keyword evidence="13" id="KW-1185">Reference proteome</keyword>
<dbReference type="PRINTS" id="PR00119">
    <property type="entry name" value="CATATPASE"/>
</dbReference>
<dbReference type="RefSeq" id="WP_238744799.1">
    <property type="nucleotide sequence ID" value="NZ_JAKOOW010000001.1"/>
</dbReference>
<keyword evidence="6 10" id="KW-0067">ATP-binding</keyword>
<keyword evidence="8 10" id="KW-1133">Transmembrane helix</keyword>
<proteinExistence type="inferred from homology"/>
<dbReference type="InterPro" id="IPR017969">
    <property type="entry name" value="Heavy-metal-associated_CS"/>
</dbReference>
<evidence type="ECO:0000256" key="9">
    <source>
        <dbReference type="ARBA" id="ARBA00023136"/>
    </source>
</evidence>
<dbReference type="SUPFAM" id="SSF81653">
    <property type="entry name" value="Calcium ATPase, transduction domain A"/>
    <property type="match status" value="1"/>
</dbReference>
<organism evidence="12 13">
    <name type="scientific">Kingella pumchi</name>
    <dbReference type="NCBI Taxonomy" id="2779506"/>
    <lineage>
        <taxon>Bacteria</taxon>
        <taxon>Pseudomonadati</taxon>
        <taxon>Pseudomonadota</taxon>
        <taxon>Betaproteobacteria</taxon>
        <taxon>Neisseriales</taxon>
        <taxon>Neisseriaceae</taxon>
        <taxon>Kingella</taxon>
    </lineage>
</organism>
<dbReference type="Pfam" id="PF00403">
    <property type="entry name" value="HMA"/>
    <property type="match status" value="1"/>
</dbReference>
<dbReference type="PANTHER" id="PTHR43520">
    <property type="entry name" value="ATP7, ISOFORM B"/>
    <property type="match status" value="1"/>
</dbReference>
<dbReference type="PROSITE" id="PS50846">
    <property type="entry name" value="HMA_2"/>
    <property type="match status" value="1"/>
</dbReference>
<protein>
    <submittedName>
        <fullName evidence="12">Cation-translocating P-type ATPase</fullName>
    </submittedName>
</protein>
<evidence type="ECO:0000256" key="2">
    <source>
        <dbReference type="ARBA" id="ARBA00006024"/>
    </source>
</evidence>
<dbReference type="EMBL" id="JAKOOW010000001">
    <property type="protein sequence ID" value="MCG6502929.1"/>
    <property type="molecule type" value="Genomic_DNA"/>
</dbReference>
<keyword evidence="10" id="KW-1003">Cell membrane</keyword>
<name>A0ABS9NJG0_9NEIS</name>
<feature type="transmembrane region" description="Helical" evidence="10">
    <location>
        <begin position="184"/>
        <end position="203"/>
    </location>
</feature>
<dbReference type="Proteomes" id="UP001298424">
    <property type="component" value="Unassembled WGS sequence"/>
</dbReference>
<dbReference type="PRINTS" id="PR00943">
    <property type="entry name" value="CUATPASE"/>
</dbReference>
<dbReference type="Gene3D" id="3.30.70.100">
    <property type="match status" value="1"/>
</dbReference>
<feature type="transmembrane region" description="Helical" evidence="10">
    <location>
        <begin position="337"/>
        <end position="360"/>
    </location>
</feature>
<dbReference type="InterPro" id="IPR023214">
    <property type="entry name" value="HAD_sf"/>
</dbReference>
<dbReference type="PANTHER" id="PTHR43520:SF8">
    <property type="entry name" value="P-TYPE CU(+) TRANSPORTER"/>
    <property type="match status" value="1"/>
</dbReference>
<reference evidence="12 13" key="1">
    <citation type="submission" date="2022-02" db="EMBL/GenBank/DDBJ databases">
        <title>Genome sequence data of Kingella unionensis sp. nov. strain CICC 24913 (CCUG 75125).</title>
        <authorList>
            <person name="Xiao M."/>
        </authorList>
    </citation>
    <scope>NUCLEOTIDE SEQUENCE [LARGE SCALE GENOMIC DNA]</scope>
    <source>
        <strain evidence="12 13">CICC 24913</strain>
    </source>
</reference>
<feature type="transmembrane region" description="Helical" evidence="10">
    <location>
        <begin position="366"/>
        <end position="390"/>
    </location>
</feature>
<keyword evidence="7" id="KW-1278">Translocase</keyword>
<evidence type="ECO:0000313" key="13">
    <source>
        <dbReference type="Proteomes" id="UP001298424"/>
    </source>
</evidence>
<feature type="transmembrane region" description="Helical" evidence="10">
    <location>
        <begin position="673"/>
        <end position="689"/>
    </location>
</feature>
<dbReference type="Gene3D" id="2.70.150.10">
    <property type="entry name" value="Calcium-transporting ATPase, cytoplasmic transduction domain A"/>
    <property type="match status" value="1"/>
</dbReference>
<dbReference type="InterPro" id="IPR023299">
    <property type="entry name" value="ATPase_P-typ_cyto_dom_N"/>
</dbReference>
<dbReference type="InterPro" id="IPR008250">
    <property type="entry name" value="ATPase_P-typ_transduc_dom_A_sf"/>
</dbReference>
<dbReference type="InterPro" id="IPR018303">
    <property type="entry name" value="ATPase_P-typ_P_site"/>
</dbReference>
<dbReference type="SUPFAM" id="SSF56784">
    <property type="entry name" value="HAD-like"/>
    <property type="match status" value="1"/>
</dbReference>
<evidence type="ECO:0000256" key="1">
    <source>
        <dbReference type="ARBA" id="ARBA00004127"/>
    </source>
</evidence>
<evidence type="ECO:0000256" key="3">
    <source>
        <dbReference type="ARBA" id="ARBA00022692"/>
    </source>
</evidence>
<keyword evidence="5 10" id="KW-0547">Nucleotide-binding</keyword>
<evidence type="ECO:0000256" key="7">
    <source>
        <dbReference type="ARBA" id="ARBA00022967"/>
    </source>
</evidence>
<dbReference type="NCBIfam" id="TIGR01511">
    <property type="entry name" value="ATPase-IB1_Cu"/>
    <property type="match status" value="1"/>
</dbReference>
<keyword evidence="3 10" id="KW-0812">Transmembrane</keyword>
<dbReference type="SUPFAM" id="SSF81665">
    <property type="entry name" value="Calcium ATPase, transmembrane domain M"/>
    <property type="match status" value="1"/>
</dbReference>
<evidence type="ECO:0000313" key="12">
    <source>
        <dbReference type="EMBL" id="MCG6502929.1"/>
    </source>
</evidence>